<name>A0A3D3FXP9_ACIRA</name>
<protein>
    <submittedName>
        <fullName evidence="1">Uncharacterized protein</fullName>
    </submittedName>
</protein>
<dbReference type="Proteomes" id="UP000262257">
    <property type="component" value="Unassembled WGS sequence"/>
</dbReference>
<dbReference type="AlphaFoldDB" id="A0A3D3FXP9"/>
<gene>
    <name evidence="1" type="ORF">DIC32_02005</name>
</gene>
<organism evidence="1 2">
    <name type="scientific">Acinetobacter radioresistens</name>
    <dbReference type="NCBI Taxonomy" id="40216"/>
    <lineage>
        <taxon>Bacteria</taxon>
        <taxon>Pseudomonadati</taxon>
        <taxon>Pseudomonadota</taxon>
        <taxon>Gammaproteobacteria</taxon>
        <taxon>Moraxellales</taxon>
        <taxon>Moraxellaceae</taxon>
        <taxon>Acinetobacter</taxon>
    </lineage>
</organism>
<evidence type="ECO:0000313" key="1">
    <source>
        <dbReference type="EMBL" id="HCM30569.1"/>
    </source>
</evidence>
<dbReference type="EMBL" id="DPXL01000028">
    <property type="protein sequence ID" value="HCM30569.1"/>
    <property type="molecule type" value="Genomic_DNA"/>
</dbReference>
<accession>A0A3D3FXP9</accession>
<proteinExistence type="predicted"/>
<sequence length="99" mass="11327">MNITLEDVLAFIASASPSDLNDMADEMQEHGYEFECLECETHECEEHQCNHDEEMQEVRDEFIKELVNRGNQFGLSDMLEEFKREADRIGARLDVGGAA</sequence>
<comment type="caution">
    <text evidence="1">The sequence shown here is derived from an EMBL/GenBank/DDBJ whole genome shotgun (WGS) entry which is preliminary data.</text>
</comment>
<reference evidence="1 2" key="1">
    <citation type="journal article" date="2018" name="Nat. Biotechnol.">
        <title>A standardized bacterial taxonomy based on genome phylogeny substantially revises the tree of life.</title>
        <authorList>
            <person name="Parks D.H."/>
            <person name="Chuvochina M."/>
            <person name="Waite D.W."/>
            <person name="Rinke C."/>
            <person name="Skarshewski A."/>
            <person name="Chaumeil P.A."/>
            <person name="Hugenholtz P."/>
        </authorList>
    </citation>
    <scope>NUCLEOTIDE SEQUENCE [LARGE SCALE GENOMIC DNA]</scope>
    <source>
        <strain evidence="1">UBA10045</strain>
    </source>
</reference>
<evidence type="ECO:0000313" key="2">
    <source>
        <dbReference type="Proteomes" id="UP000262257"/>
    </source>
</evidence>